<keyword evidence="10" id="KW-0653">Protein transport</keyword>
<evidence type="ECO:0000256" key="7">
    <source>
        <dbReference type="ARBA" id="ARBA00022692"/>
    </source>
</evidence>
<keyword evidence="18" id="KW-1185">Reference proteome</keyword>
<protein>
    <recommendedName>
        <fullName evidence="13">General secretion pathway protein F</fullName>
    </recommendedName>
</protein>
<dbReference type="InterPro" id="IPR042094">
    <property type="entry name" value="T2SS_GspF_sf"/>
</dbReference>
<evidence type="ECO:0000256" key="8">
    <source>
        <dbReference type="ARBA" id="ARBA00022723"/>
    </source>
</evidence>
<keyword evidence="7 14" id="KW-0812">Transmembrane</keyword>
<keyword evidence="5" id="KW-1003">Cell membrane</keyword>
<organism evidence="17 18">
    <name type="scientific">Endozoicomonas elysicola</name>
    <dbReference type="NCBI Taxonomy" id="305900"/>
    <lineage>
        <taxon>Bacteria</taxon>
        <taxon>Pseudomonadati</taxon>
        <taxon>Pseudomonadota</taxon>
        <taxon>Gammaproteobacteria</taxon>
        <taxon>Oceanospirillales</taxon>
        <taxon>Endozoicomonadaceae</taxon>
        <taxon>Endozoicomonas</taxon>
    </lineage>
</organism>
<evidence type="ECO:0000259" key="16">
    <source>
        <dbReference type="Pfam" id="PF00482"/>
    </source>
</evidence>
<accession>A0A081KGN7</accession>
<name>A0A081KGN7_9GAMM</name>
<dbReference type="EMBL" id="JOJP01000001">
    <property type="protein sequence ID" value="KEI73313.1"/>
    <property type="molecule type" value="Genomic_DNA"/>
</dbReference>
<sequence>MSVFAYEALDTKGKKSKGVMEADSPRQVRQKLRVSGLNAINVSETSSKETTDTQKNTGTSLRGFTLLQKQASDAEVALLTRQLATLVAAGIPLEECLQALIRQLRKPHLKSIVTTVRSKILEGQTLADSLACYPRTFDRLYRAMVAAGEKSGHLDGVLERLADFTEHRQKIKGQLIQAMIYPAILTLVAIGVVAALLTTVVPTVVEQFAHMGQQLPGMTLALISISDFVRAYGPALVIALLATLVIRQLILKQSRACRLVHDRWLLKLPIIGSVLSGVDCARFARTLSILTSSTVPLLEGMAIASKVLVNQHMQESLLKAAERVREGTSLWQSLEQTELFSPMMLYIIASGEKSGELTGMLGRAADNQDQQFESQVNIALGIFGPLLIVTMAGVVLFIVMAILTPMLDLNSLVGG</sequence>
<proteinExistence type="inferred from homology"/>
<dbReference type="RefSeq" id="WP_020581849.1">
    <property type="nucleotide sequence ID" value="NZ_JOJP01000001.1"/>
</dbReference>
<keyword evidence="8" id="KW-0479">Metal-binding</keyword>
<evidence type="ECO:0000256" key="13">
    <source>
        <dbReference type="ARBA" id="ARBA00030750"/>
    </source>
</evidence>
<evidence type="ECO:0000313" key="17">
    <source>
        <dbReference type="EMBL" id="KEI73313.1"/>
    </source>
</evidence>
<evidence type="ECO:0000256" key="4">
    <source>
        <dbReference type="ARBA" id="ARBA00022448"/>
    </source>
</evidence>
<dbReference type="InterPro" id="IPR001992">
    <property type="entry name" value="T2SS_GspF/T4SS_PilC_CS"/>
</dbReference>
<dbReference type="Pfam" id="PF00482">
    <property type="entry name" value="T2SSF"/>
    <property type="match status" value="2"/>
</dbReference>
<dbReference type="PROSITE" id="PS00874">
    <property type="entry name" value="T2SP_F"/>
    <property type="match status" value="1"/>
</dbReference>
<evidence type="ECO:0000256" key="5">
    <source>
        <dbReference type="ARBA" id="ARBA00022475"/>
    </source>
</evidence>
<dbReference type="STRING" id="305900.GV64_23650"/>
<feature type="domain" description="Type II secretion system protein GspF" evidence="16">
    <location>
        <begin position="80"/>
        <end position="202"/>
    </location>
</feature>
<keyword evidence="12 15" id="KW-0472">Membrane</keyword>
<keyword evidence="9" id="KW-0106">Calcium</keyword>
<dbReference type="PANTHER" id="PTHR30012:SF0">
    <property type="entry name" value="TYPE II SECRETION SYSTEM PROTEIN F-RELATED"/>
    <property type="match status" value="1"/>
</dbReference>
<evidence type="ECO:0000256" key="12">
    <source>
        <dbReference type="ARBA" id="ARBA00023136"/>
    </source>
</evidence>
<dbReference type="PANTHER" id="PTHR30012">
    <property type="entry name" value="GENERAL SECRETION PATHWAY PROTEIN"/>
    <property type="match status" value="1"/>
</dbReference>
<dbReference type="InterPro" id="IPR003004">
    <property type="entry name" value="GspF/PilC"/>
</dbReference>
<dbReference type="FunFam" id="1.20.81.30:FF:000001">
    <property type="entry name" value="Type II secretion system protein F"/>
    <property type="match status" value="2"/>
</dbReference>
<dbReference type="GO" id="GO:0005886">
    <property type="term" value="C:plasma membrane"/>
    <property type="evidence" value="ECO:0007669"/>
    <property type="project" value="UniProtKB-SubCell"/>
</dbReference>
<dbReference type="GO" id="GO:0015628">
    <property type="term" value="P:protein secretion by the type II secretion system"/>
    <property type="evidence" value="ECO:0007669"/>
    <property type="project" value="InterPro"/>
</dbReference>
<dbReference type="Proteomes" id="UP000027997">
    <property type="component" value="Unassembled WGS sequence"/>
</dbReference>
<dbReference type="InterPro" id="IPR018076">
    <property type="entry name" value="T2SS_GspF_dom"/>
</dbReference>
<dbReference type="eggNOG" id="COG1459">
    <property type="taxonomic scope" value="Bacteria"/>
</dbReference>
<dbReference type="AlphaFoldDB" id="A0A081KGN7"/>
<feature type="domain" description="Type II secretion system protein GspF" evidence="16">
    <location>
        <begin position="283"/>
        <end position="405"/>
    </location>
</feature>
<keyword evidence="4 14" id="KW-0813">Transport</keyword>
<gene>
    <name evidence="17" type="ORF">GV64_23650</name>
</gene>
<evidence type="ECO:0000256" key="15">
    <source>
        <dbReference type="SAM" id="Phobius"/>
    </source>
</evidence>
<evidence type="ECO:0000313" key="18">
    <source>
        <dbReference type="Proteomes" id="UP000027997"/>
    </source>
</evidence>
<evidence type="ECO:0000256" key="11">
    <source>
        <dbReference type="ARBA" id="ARBA00022989"/>
    </source>
</evidence>
<dbReference type="InterPro" id="IPR011850">
    <property type="entry name" value="T2SS_GspF"/>
</dbReference>
<dbReference type="GO" id="GO:0046872">
    <property type="term" value="F:metal ion binding"/>
    <property type="evidence" value="ECO:0007669"/>
    <property type="project" value="UniProtKB-KW"/>
</dbReference>
<reference evidence="17 18" key="1">
    <citation type="submission" date="2014-06" db="EMBL/GenBank/DDBJ databases">
        <title>Whole Genome Sequences of Three Symbiotic Endozoicomonas Bacteria.</title>
        <authorList>
            <person name="Neave M.J."/>
            <person name="Apprill A."/>
            <person name="Voolstra C.R."/>
        </authorList>
    </citation>
    <scope>NUCLEOTIDE SEQUENCE [LARGE SCALE GENOMIC DNA]</scope>
    <source>
        <strain evidence="17 18">DSM 22380</strain>
    </source>
</reference>
<evidence type="ECO:0000256" key="6">
    <source>
        <dbReference type="ARBA" id="ARBA00022519"/>
    </source>
</evidence>
<comment type="function">
    <text evidence="1">Component of the type II secretion system inner membrane complex required for the energy-dependent secretion of extracellular factors such as proteases and toxins from the periplasm.</text>
</comment>
<evidence type="ECO:0000256" key="3">
    <source>
        <dbReference type="ARBA" id="ARBA00005745"/>
    </source>
</evidence>
<keyword evidence="11 15" id="KW-1133">Transmembrane helix</keyword>
<evidence type="ECO:0000256" key="1">
    <source>
        <dbReference type="ARBA" id="ARBA00002684"/>
    </source>
</evidence>
<feature type="transmembrane region" description="Helical" evidence="15">
    <location>
        <begin position="378"/>
        <end position="403"/>
    </location>
</feature>
<dbReference type="Gene3D" id="1.20.81.30">
    <property type="entry name" value="Type II secretion system (T2SS), domain F"/>
    <property type="match status" value="2"/>
</dbReference>
<evidence type="ECO:0000256" key="14">
    <source>
        <dbReference type="RuleBase" id="RU003923"/>
    </source>
</evidence>
<comment type="subcellular location">
    <subcellularLocation>
        <location evidence="2 14">Cell inner membrane</location>
        <topology evidence="2 14">Multi-pass membrane protein</topology>
    </subcellularLocation>
</comment>
<dbReference type="PRINTS" id="PR00812">
    <property type="entry name" value="BCTERIALGSPF"/>
</dbReference>
<evidence type="ECO:0000256" key="10">
    <source>
        <dbReference type="ARBA" id="ARBA00022927"/>
    </source>
</evidence>
<keyword evidence="6" id="KW-0997">Cell inner membrane</keyword>
<comment type="caution">
    <text evidence="17">The sequence shown here is derived from an EMBL/GenBank/DDBJ whole genome shotgun (WGS) entry which is preliminary data.</text>
</comment>
<evidence type="ECO:0000256" key="2">
    <source>
        <dbReference type="ARBA" id="ARBA00004429"/>
    </source>
</evidence>
<dbReference type="GO" id="GO:0015627">
    <property type="term" value="C:type II protein secretion system complex"/>
    <property type="evidence" value="ECO:0007669"/>
    <property type="project" value="InterPro"/>
</dbReference>
<dbReference type="NCBIfam" id="TIGR02120">
    <property type="entry name" value="GspF"/>
    <property type="match status" value="1"/>
</dbReference>
<feature type="transmembrane region" description="Helical" evidence="15">
    <location>
        <begin position="221"/>
        <end position="246"/>
    </location>
</feature>
<feature type="transmembrane region" description="Helical" evidence="15">
    <location>
        <begin position="178"/>
        <end position="201"/>
    </location>
</feature>
<evidence type="ECO:0000256" key="9">
    <source>
        <dbReference type="ARBA" id="ARBA00022837"/>
    </source>
</evidence>
<comment type="similarity">
    <text evidence="3 14">Belongs to the GSP F family.</text>
</comment>